<dbReference type="Proteomes" id="UP000307781">
    <property type="component" value="Unassembled WGS sequence"/>
</dbReference>
<evidence type="ECO:0000256" key="1">
    <source>
        <dbReference type="SAM" id="Phobius"/>
    </source>
</evidence>
<feature type="transmembrane region" description="Helical" evidence="1">
    <location>
        <begin position="37"/>
        <end position="62"/>
    </location>
</feature>
<proteinExistence type="predicted"/>
<keyword evidence="1" id="KW-0812">Transmembrane</keyword>
<accession>A0A5R8LMA1</accession>
<comment type="caution">
    <text evidence="2">The sequence shown here is derived from an EMBL/GenBank/DDBJ whole genome shotgun (WGS) entry which is preliminary data.</text>
</comment>
<reference evidence="2 3" key="1">
    <citation type="submission" date="2019-05" db="EMBL/GenBank/DDBJ databases">
        <title>Genome-based reclassification of Lactobacillus casei as Lactobacillus casei subsp. casei. subsp.nov., description of Lactobacillus casei subsp. zeae subsp. nov., and emended description of Lactobacillus casei.</title>
        <authorList>
            <person name="Huang C.-H."/>
        </authorList>
    </citation>
    <scope>NUCLEOTIDE SEQUENCE [LARGE SCALE GENOMIC DNA]</scope>
    <source>
        <strain evidence="2 3">CRBIP24.58</strain>
    </source>
</reference>
<sequence>MSLSIEIYTKPSGLGIPAEDYKPIYVPVSEHEPNLEWIPWAAGAVVLIATIIMAPEVAATLVGTAAKLLPATFIAA</sequence>
<evidence type="ECO:0000313" key="2">
    <source>
        <dbReference type="EMBL" id="TLF38354.1"/>
    </source>
</evidence>
<evidence type="ECO:0000313" key="3">
    <source>
        <dbReference type="Proteomes" id="UP000307781"/>
    </source>
</evidence>
<gene>
    <name evidence="2" type="ORF">FEI14_14720</name>
</gene>
<dbReference type="EMBL" id="VBWN01000019">
    <property type="protein sequence ID" value="TLF38354.1"/>
    <property type="molecule type" value="Genomic_DNA"/>
</dbReference>
<protein>
    <submittedName>
        <fullName evidence="2">Uncharacterized protein</fullName>
    </submittedName>
</protein>
<keyword evidence="1" id="KW-1133">Transmembrane helix</keyword>
<organism evidence="2 3">
    <name type="scientific">Lacticaseibacillus zeae</name>
    <name type="common">Lactobacillus zeae</name>
    <dbReference type="NCBI Taxonomy" id="57037"/>
    <lineage>
        <taxon>Bacteria</taxon>
        <taxon>Bacillati</taxon>
        <taxon>Bacillota</taxon>
        <taxon>Bacilli</taxon>
        <taxon>Lactobacillales</taxon>
        <taxon>Lactobacillaceae</taxon>
        <taxon>Lacticaseibacillus</taxon>
    </lineage>
</organism>
<dbReference type="AlphaFoldDB" id="A0A5R8LMA1"/>
<keyword evidence="1" id="KW-0472">Membrane</keyword>
<name>A0A5R8LMA1_LACZE</name>